<dbReference type="PANTHER" id="PTHR43798:SF31">
    <property type="entry name" value="AB HYDROLASE SUPERFAMILY PROTEIN YCLE"/>
    <property type="match status" value="1"/>
</dbReference>
<organism evidence="3 4">
    <name type="scientific">Evansella tamaricis</name>
    <dbReference type="NCBI Taxonomy" id="2069301"/>
    <lineage>
        <taxon>Bacteria</taxon>
        <taxon>Bacillati</taxon>
        <taxon>Bacillota</taxon>
        <taxon>Bacilli</taxon>
        <taxon>Bacillales</taxon>
        <taxon>Bacillaceae</taxon>
        <taxon>Evansella</taxon>
    </lineage>
</organism>
<dbReference type="InterPro" id="IPR000073">
    <property type="entry name" value="AB_hydrolase_1"/>
</dbReference>
<proteinExistence type="predicted"/>
<sequence>MFISINDMNLHYKMEGEGSPIILLHGWGANIQAFAPVHNHLAKFHRVYTLDLPGFGESQEPPEAWGVEDFTDFLHAFIEKLDIKNPILMGHSNGGRISILYASKYGGVKKLILVDSAGVKPKRKPSYYFKVYFYKTCKQVLRLPILNRYRDDILSKIKGRVGSTDYKNASGVMQQTMVKVVNEDLQHLMPKISVPTLLIFGENDTATPVSDGKIMERLIPDAGLVVLKNAGHFAYLDQLQQFLVIVDKFLEKDREGSVQ</sequence>
<dbReference type="Proteomes" id="UP000784880">
    <property type="component" value="Unassembled WGS sequence"/>
</dbReference>
<dbReference type="PANTHER" id="PTHR43798">
    <property type="entry name" value="MONOACYLGLYCEROL LIPASE"/>
    <property type="match status" value="1"/>
</dbReference>
<comment type="caution">
    <text evidence="3">The sequence shown here is derived from an EMBL/GenBank/DDBJ whole genome shotgun (WGS) entry which is preliminary data.</text>
</comment>
<reference evidence="3 4" key="1">
    <citation type="submission" date="2021-06" db="EMBL/GenBank/DDBJ databases">
        <title>Bacillus sp. RD4P76, an endophyte from a halophyte.</title>
        <authorList>
            <person name="Sun J.-Q."/>
        </authorList>
    </citation>
    <scope>NUCLEOTIDE SEQUENCE [LARGE SCALE GENOMIC DNA]</scope>
    <source>
        <strain evidence="3 4">CGMCC 1.15917</strain>
    </source>
</reference>
<evidence type="ECO:0000313" key="3">
    <source>
        <dbReference type="EMBL" id="MBU9713788.1"/>
    </source>
</evidence>
<dbReference type="EMBL" id="JAHQCS010000151">
    <property type="protein sequence ID" value="MBU9713788.1"/>
    <property type="molecule type" value="Genomic_DNA"/>
</dbReference>
<evidence type="ECO:0000256" key="1">
    <source>
        <dbReference type="ARBA" id="ARBA00022801"/>
    </source>
</evidence>
<keyword evidence="1 3" id="KW-0378">Hydrolase</keyword>
<dbReference type="Pfam" id="PF00561">
    <property type="entry name" value="Abhydrolase_1"/>
    <property type="match status" value="1"/>
</dbReference>
<dbReference type="GO" id="GO:0016787">
    <property type="term" value="F:hydrolase activity"/>
    <property type="evidence" value="ECO:0007669"/>
    <property type="project" value="UniProtKB-KW"/>
</dbReference>
<dbReference type="RefSeq" id="WP_217067935.1">
    <property type="nucleotide sequence ID" value="NZ_JAHQCS010000151.1"/>
</dbReference>
<name>A0ABS6JJG8_9BACI</name>
<gene>
    <name evidence="3" type="ORF">KS419_18830</name>
</gene>
<protein>
    <submittedName>
        <fullName evidence="3">Alpha/beta hydrolase</fullName>
    </submittedName>
</protein>
<evidence type="ECO:0000313" key="4">
    <source>
        <dbReference type="Proteomes" id="UP000784880"/>
    </source>
</evidence>
<evidence type="ECO:0000259" key="2">
    <source>
        <dbReference type="Pfam" id="PF00561"/>
    </source>
</evidence>
<keyword evidence="4" id="KW-1185">Reference proteome</keyword>
<dbReference type="InterPro" id="IPR050266">
    <property type="entry name" value="AB_hydrolase_sf"/>
</dbReference>
<accession>A0ABS6JJG8</accession>
<feature type="domain" description="AB hydrolase-1" evidence="2">
    <location>
        <begin position="20"/>
        <end position="237"/>
    </location>
</feature>